<protein>
    <submittedName>
        <fullName evidence="2">Sugar permease</fullName>
    </submittedName>
</protein>
<keyword evidence="1" id="KW-0472">Membrane</keyword>
<dbReference type="AlphaFoldDB" id="A0A414PVX7"/>
<gene>
    <name evidence="2" type="ORF">DW663_06115</name>
</gene>
<evidence type="ECO:0000313" key="3">
    <source>
        <dbReference type="Proteomes" id="UP000284676"/>
    </source>
</evidence>
<dbReference type="Proteomes" id="UP000284676">
    <property type="component" value="Unassembled WGS sequence"/>
</dbReference>
<feature type="transmembrane region" description="Helical" evidence="1">
    <location>
        <begin position="9"/>
        <end position="27"/>
    </location>
</feature>
<sequence>MYFNYLKKYFLWIFSILVNSFGNFLLIKSNMGSGPWIAASMGIAKSSHLQIGVCTIILNFLIYIPIIIISKKFNFLKLCGSFFVAYIFGRFLDFFLNLFDWFTLENIFLRIIIFLIGDTVLSAGISVYLRLNIAMNPFDQFLQTVNEFLIPDMKKANLIYLGVPLILALAFGIYNGFDFTGIGFGTLFMFLLNGVFIKFFHKKIPISIEILSPRRYIQKH</sequence>
<name>A0A414PVX7_FUSMR</name>
<dbReference type="PANTHER" id="PTHR40078:SF1">
    <property type="entry name" value="INTEGRAL MEMBRANE PROTEIN"/>
    <property type="match status" value="1"/>
</dbReference>
<evidence type="ECO:0000313" key="2">
    <source>
        <dbReference type="EMBL" id="RHF72747.1"/>
    </source>
</evidence>
<feature type="transmembrane region" description="Helical" evidence="1">
    <location>
        <begin position="47"/>
        <end position="68"/>
    </location>
</feature>
<evidence type="ECO:0000256" key="1">
    <source>
        <dbReference type="SAM" id="Phobius"/>
    </source>
</evidence>
<keyword evidence="1" id="KW-0812">Transmembrane</keyword>
<dbReference type="RefSeq" id="WP_118127082.1">
    <property type="nucleotide sequence ID" value="NZ_CAEUHP010000001.1"/>
</dbReference>
<proteinExistence type="predicted"/>
<feature type="transmembrane region" description="Helical" evidence="1">
    <location>
        <begin position="107"/>
        <end position="129"/>
    </location>
</feature>
<accession>A0A414PVX7</accession>
<organism evidence="2 3">
    <name type="scientific">Fusobacterium mortiferum</name>
    <dbReference type="NCBI Taxonomy" id="850"/>
    <lineage>
        <taxon>Bacteria</taxon>
        <taxon>Fusobacteriati</taxon>
        <taxon>Fusobacteriota</taxon>
        <taxon>Fusobacteriia</taxon>
        <taxon>Fusobacteriales</taxon>
        <taxon>Fusobacteriaceae</taxon>
        <taxon>Fusobacterium</taxon>
    </lineage>
</organism>
<keyword evidence="1" id="KW-1133">Transmembrane helix</keyword>
<feature type="transmembrane region" description="Helical" evidence="1">
    <location>
        <begin position="182"/>
        <end position="200"/>
    </location>
</feature>
<dbReference type="Pfam" id="PF19700">
    <property type="entry name" value="DUF6198"/>
    <property type="match status" value="1"/>
</dbReference>
<feature type="transmembrane region" description="Helical" evidence="1">
    <location>
        <begin position="75"/>
        <end position="95"/>
    </location>
</feature>
<dbReference type="EMBL" id="QRHL01000007">
    <property type="protein sequence ID" value="RHF72747.1"/>
    <property type="molecule type" value="Genomic_DNA"/>
</dbReference>
<feature type="transmembrane region" description="Helical" evidence="1">
    <location>
        <begin position="158"/>
        <end position="176"/>
    </location>
</feature>
<dbReference type="InterPro" id="IPR038750">
    <property type="entry name" value="YczE/YyaS-like"/>
</dbReference>
<comment type="caution">
    <text evidence="2">The sequence shown here is derived from an EMBL/GenBank/DDBJ whole genome shotgun (WGS) entry which is preliminary data.</text>
</comment>
<dbReference type="PANTHER" id="PTHR40078">
    <property type="entry name" value="INTEGRAL MEMBRANE PROTEIN-RELATED"/>
    <property type="match status" value="1"/>
</dbReference>
<reference evidence="2 3" key="1">
    <citation type="submission" date="2018-08" db="EMBL/GenBank/DDBJ databases">
        <title>A genome reference for cultivated species of the human gut microbiota.</title>
        <authorList>
            <person name="Zou Y."/>
            <person name="Xue W."/>
            <person name="Luo G."/>
        </authorList>
    </citation>
    <scope>NUCLEOTIDE SEQUENCE [LARGE SCALE GENOMIC DNA]</scope>
    <source>
        <strain evidence="2 3">AM25-1</strain>
    </source>
</reference>